<keyword evidence="4" id="KW-1185">Reference proteome</keyword>
<dbReference type="PANTHER" id="PTHR13237">
    <property type="entry name" value="SOMETHING ABOUT SILENCING PROTEIN 10-RELATED"/>
    <property type="match status" value="1"/>
</dbReference>
<dbReference type="GO" id="GO:0032040">
    <property type="term" value="C:small-subunit processome"/>
    <property type="evidence" value="ECO:0007669"/>
    <property type="project" value="TreeGrafter"/>
</dbReference>
<dbReference type="EMBL" id="JALJOV010001383">
    <property type="protein sequence ID" value="KAK9848747.1"/>
    <property type="molecule type" value="Genomic_DNA"/>
</dbReference>
<dbReference type="GO" id="GO:0000462">
    <property type="term" value="P:maturation of SSU-rRNA from tricistronic rRNA transcript (SSU-rRNA, 5.8S rRNA, LSU-rRNA)"/>
    <property type="evidence" value="ECO:0007669"/>
    <property type="project" value="TreeGrafter"/>
</dbReference>
<name>A0AAW1SN98_9CHLO</name>
<evidence type="ECO:0000313" key="3">
    <source>
        <dbReference type="EMBL" id="KAK9848747.1"/>
    </source>
</evidence>
<feature type="region of interest" description="Disordered" evidence="1">
    <location>
        <begin position="1"/>
        <end position="220"/>
    </location>
</feature>
<dbReference type="Pfam" id="PF09368">
    <property type="entry name" value="Sas10"/>
    <property type="match status" value="1"/>
</dbReference>
<gene>
    <name evidence="3" type="ORF">WJX84_003400</name>
</gene>
<dbReference type="Proteomes" id="UP001485043">
    <property type="component" value="Unassembled WGS sequence"/>
</dbReference>
<dbReference type="InterPro" id="IPR018972">
    <property type="entry name" value="Sas10_C_dom"/>
</dbReference>
<sequence length="220" mass="24338">MWQPGGEVLTSCSANHDEDALQAANETDPKSVQRFGAELYRQQEAETNRGQARRNKSGDADVPARQQLHERRARFDDARARQAANSGALDSDDDETVGGGGKRRRVEGEEDDFYQAAKQLGKKKKEGRTAAKAGPTIHAPLPDELADGARKVTTQIEKNRGLTAQRRKDIKNPRKKHRMAFDKAQKRRKGQVPSMRQGGPSYGGEATGIKSKVSKSRRFS</sequence>
<evidence type="ECO:0000256" key="1">
    <source>
        <dbReference type="SAM" id="MobiDB-lite"/>
    </source>
</evidence>
<protein>
    <recommendedName>
        <fullName evidence="2">Sas10 C-terminal domain-containing protein</fullName>
    </recommendedName>
</protein>
<organism evidence="3 4">
    <name type="scientific">Apatococcus fuscideae</name>
    <dbReference type="NCBI Taxonomy" id="2026836"/>
    <lineage>
        <taxon>Eukaryota</taxon>
        <taxon>Viridiplantae</taxon>
        <taxon>Chlorophyta</taxon>
        <taxon>core chlorophytes</taxon>
        <taxon>Trebouxiophyceae</taxon>
        <taxon>Chlorellales</taxon>
        <taxon>Chlorellaceae</taxon>
        <taxon>Apatococcus</taxon>
    </lineage>
</organism>
<reference evidence="3 4" key="1">
    <citation type="journal article" date="2024" name="Nat. Commun.">
        <title>Phylogenomics reveals the evolutionary origins of lichenization in chlorophyte algae.</title>
        <authorList>
            <person name="Puginier C."/>
            <person name="Libourel C."/>
            <person name="Otte J."/>
            <person name="Skaloud P."/>
            <person name="Haon M."/>
            <person name="Grisel S."/>
            <person name="Petersen M."/>
            <person name="Berrin J.G."/>
            <person name="Delaux P.M."/>
            <person name="Dal Grande F."/>
            <person name="Keller J."/>
        </authorList>
    </citation>
    <scope>NUCLEOTIDE SEQUENCE [LARGE SCALE GENOMIC DNA]</scope>
    <source>
        <strain evidence="3 4">SAG 2523</strain>
    </source>
</reference>
<comment type="caution">
    <text evidence="3">The sequence shown here is derived from an EMBL/GenBank/DDBJ whole genome shotgun (WGS) entry which is preliminary data.</text>
</comment>
<accession>A0AAW1SN98</accession>
<feature type="domain" description="Sas10 C-terminal" evidence="2">
    <location>
        <begin position="147"/>
        <end position="219"/>
    </location>
</feature>
<dbReference type="AlphaFoldDB" id="A0AAW1SN98"/>
<evidence type="ECO:0000259" key="2">
    <source>
        <dbReference type="Pfam" id="PF09368"/>
    </source>
</evidence>
<evidence type="ECO:0000313" key="4">
    <source>
        <dbReference type="Proteomes" id="UP001485043"/>
    </source>
</evidence>
<dbReference type="PANTHER" id="PTHR13237:SF9">
    <property type="entry name" value="NEUROGUIDIN"/>
    <property type="match status" value="1"/>
</dbReference>
<proteinExistence type="predicted"/>
<feature type="compositionally biased region" description="Basic and acidic residues" evidence="1">
    <location>
        <begin position="67"/>
        <end position="80"/>
    </location>
</feature>